<evidence type="ECO:0000256" key="9">
    <source>
        <dbReference type="ARBA" id="ARBA00022844"/>
    </source>
</evidence>
<keyword evidence="12" id="KW-1160">Virus entry into host cell</keyword>
<keyword evidence="11" id="KW-1153">Inner capsid protein</keyword>
<evidence type="ECO:0000313" key="13">
    <source>
        <dbReference type="EMBL" id="AOX24051.1"/>
    </source>
</evidence>
<evidence type="ECO:0000256" key="6">
    <source>
        <dbReference type="ARBA" id="ARBA00022581"/>
    </source>
</evidence>
<keyword evidence="7" id="KW-1162">Viral penetration into host cytoplasm</keyword>
<keyword evidence="5" id="KW-1165">Clathrin-mediated endocytosis of virus by host</keyword>
<evidence type="ECO:0000256" key="2">
    <source>
        <dbReference type="ARBA" id="ARBA00008722"/>
    </source>
</evidence>
<keyword evidence="8" id="KW-1161">Viral attachment to host cell</keyword>
<evidence type="ECO:0000256" key="1">
    <source>
        <dbReference type="ARBA" id="ARBA00004328"/>
    </source>
</evidence>
<dbReference type="GO" id="GO:0039625">
    <property type="term" value="C:viral inner capsid"/>
    <property type="evidence" value="ECO:0007669"/>
    <property type="project" value="UniProtKB-KW"/>
</dbReference>
<evidence type="ECO:0000256" key="11">
    <source>
        <dbReference type="ARBA" id="ARBA00022996"/>
    </source>
</evidence>
<comment type="similarity">
    <text evidence="2">Belongs to the orbivirus VP2 family.</text>
</comment>
<dbReference type="Pfam" id="PF00898">
    <property type="entry name" value="Orbi_VP2"/>
    <property type="match status" value="1"/>
</dbReference>
<evidence type="ECO:0000256" key="3">
    <source>
        <dbReference type="ARBA" id="ARBA00015347"/>
    </source>
</evidence>
<gene>
    <name evidence="13" type="primary">VP2</name>
</gene>
<evidence type="ECO:0000256" key="5">
    <source>
        <dbReference type="ARBA" id="ARBA00022570"/>
    </source>
</evidence>
<sequence>MEDFPICAIERESVYDEDFIMRYPVIVDLKECVADRGNKTDVSKLEEIKGICVRSEGVRVALTSRPDPLSHVITPSALNVLIQAYDRKHKVSLRKRFEDSVGVTEYDLDTWVKKRLEEQADLQAVYHTIDTNRGKLKFKTLMGTIRLDSNYAETVGYDYAPVSKAGCSHGNEDPLYDFILSGAFQVSKTAGYTLKQTYRLTVRTEVRENNRNELVVNEIYTPGIVRGEQIRDMKSIAYRRFRDGWIRAIIQPQVVEELRASKDALDRISNEWYSSRNTPDVVEICRIVSSIGRRMWNNEETPVDDAMRSRVFQEKLRLLFRVGNSEYDTIQSISSGQTDLKKFYALLAIAATDSYRWRIWWSNPYPCLRGTIIACEMELGDVYRTLRSTFRWSLRPEYANRFEIDREKKAYPYQRINLFESKLTPGTRIINWLVTRVPLEEPDIDMGRVCMTSTESDYILKIDEARYKQMISQIIDRGWEKEQLKFEKIVQDEGNVFKMEFEKDACMDEKSHLVMPYYYDKEIHCPIYHQKIKITEAEMANEWSDDPWVNRVVSGYLGDHVETYSLGYNHIFDARVPLKGNLLEQEQEISSYHEHLRSDESREDDNHCALRIFSDKAIRMLFTSIYKKLIHHIPKEEYATRKEELLQYITMVERVRSWDQFIVFIFDFFFENRKGIRTTEETTQLAKSIRGSVGAARWTVLSSSFPTSYRLIKQVSVAKRWGECYIMNFLPLLICGGTSISYLHREWSYPMIVTFEDGIKIVPTMIGRSLPQGSLGEWVSFINFFMGTVHEKIKVKEDELEVLRRCMDFYRDVKMVDVIKDTPVRMTKYVTCDLTFGSGCGGISESISFILPVTHPNRSLVIFVISDDKLIPSQHAARVKRRFKGTCQYIDDVIVLQMKRPGLVGSVWSEKHSKIKVCRRNFLNYDHKVILTKFAGLVYGNYELITKLANL</sequence>
<keyword evidence="9" id="KW-0946">Virion</keyword>
<reference evidence="13" key="1">
    <citation type="submission" date="2016-04" db="EMBL/GenBank/DDBJ databases">
        <authorList>
            <person name="Evans L.H."/>
            <person name="Alamgir A."/>
            <person name="Owens N."/>
            <person name="Weber N.D."/>
            <person name="Virtaneva K."/>
            <person name="Barbian K."/>
            <person name="Babar A."/>
            <person name="Rosenke K."/>
        </authorList>
    </citation>
    <scope>NUCLEOTIDE SEQUENCE</scope>
    <source>
        <strain evidence="13">USA2005/FL 402286</strain>
    </source>
</reference>
<dbReference type="EMBL" id="KX164140">
    <property type="protein sequence ID" value="AOX24051.1"/>
    <property type="molecule type" value="Genomic_RNA"/>
</dbReference>
<evidence type="ECO:0000256" key="10">
    <source>
        <dbReference type="ARBA" id="ARBA00022890"/>
    </source>
</evidence>
<comment type="subcellular location">
    <subcellularLocation>
        <location evidence="1">Virion</location>
    </subcellularLocation>
</comment>
<dbReference type="GO" id="GO:0075512">
    <property type="term" value="P:clathrin-dependent endocytosis of virus by host cell"/>
    <property type="evidence" value="ECO:0007669"/>
    <property type="project" value="UniProtKB-KW"/>
</dbReference>
<proteinExistence type="inferred from homology"/>
<keyword evidence="4" id="KW-0167">Capsid protein</keyword>
<evidence type="ECO:0000256" key="4">
    <source>
        <dbReference type="ARBA" id="ARBA00022561"/>
    </source>
</evidence>
<evidence type="ECO:0000256" key="7">
    <source>
        <dbReference type="ARBA" id="ARBA00022595"/>
    </source>
</evidence>
<organism evidence="13">
    <name type="scientific">Bluetongue virus 22</name>
    <dbReference type="NCBI Taxonomy" id="248914"/>
    <lineage>
        <taxon>Viruses</taxon>
        <taxon>Riboviria</taxon>
        <taxon>Orthornavirae</taxon>
        <taxon>Duplornaviricota</taxon>
        <taxon>Resentoviricetes</taxon>
        <taxon>Reovirales</taxon>
        <taxon>Sedoreoviridae</taxon>
        <taxon>Orbivirus</taxon>
        <taxon>Orbivirus caerulinguae</taxon>
        <taxon>Bluetongue virus</taxon>
    </lineage>
</organism>
<keyword evidence="10" id="KW-1164">Virus endocytosis by host</keyword>
<evidence type="ECO:0000256" key="12">
    <source>
        <dbReference type="ARBA" id="ARBA00023296"/>
    </source>
</evidence>
<dbReference type="SMR" id="A0A2Z2CK34"/>
<dbReference type="GO" id="GO:0019062">
    <property type="term" value="P:virion attachment to host cell"/>
    <property type="evidence" value="ECO:0007669"/>
    <property type="project" value="UniProtKB-KW"/>
</dbReference>
<evidence type="ECO:0000256" key="8">
    <source>
        <dbReference type="ARBA" id="ARBA00022804"/>
    </source>
</evidence>
<name>A0A2Z2CK34_BTV</name>
<keyword evidence="6" id="KW-0945">Host-virus interaction</keyword>
<dbReference type="GO" id="GO:0005198">
    <property type="term" value="F:structural molecule activity"/>
    <property type="evidence" value="ECO:0007669"/>
    <property type="project" value="InterPro"/>
</dbReference>
<dbReference type="InterPro" id="IPR001742">
    <property type="entry name" value="Capsid_VP2_Orbivir"/>
</dbReference>
<protein>
    <recommendedName>
        <fullName evidence="3">Outer capsid protein VP2</fullName>
    </recommendedName>
</protein>
<accession>A0A2Z2CK34</accession>